<comment type="caution">
    <text evidence="2">The sequence shown here is derived from an EMBL/GenBank/DDBJ whole genome shotgun (WGS) entry which is preliminary data.</text>
</comment>
<proteinExistence type="predicted"/>
<dbReference type="Proteomes" id="UP001278766">
    <property type="component" value="Unassembled WGS sequence"/>
</dbReference>
<dbReference type="RefSeq" id="XP_062657710.1">
    <property type="nucleotide sequence ID" value="XM_062802388.1"/>
</dbReference>
<name>A0AAE0LQK3_9PEZI</name>
<organism evidence="2 3">
    <name type="scientific">Chaetomium fimeti</name>
    <dbReference type="NCBI Taxonomy" id="1854472"/>
    <lineage>
        <taxon>Eukaryota</taxon>
        <taxon>Fungi</taxon>
        <taxon>Dikarya</taxon>
        <taxon>Ascomycota</taxon>
        <taxon>Pezizomycotina</taxon>
        <taxon>Sordariomycetes</taxon>
        <taxon>Sordariomycetidae</taxon>
        <taxon>Sordariales</taxon>
        <taxon>Chaetomiaceae</taxon>
        <taxon>Chaetomium</taxon>
    </lineage>
</organism>
<sequence length="110" mass="12119">MPESVIHQGRWAPPVLKIKELLQSGVVGTLLSSEFQVYGGSKDREILPVGLKYFAELAVGGNPITIGLGHVIDFIQSARPDMRIRDPERNDQIVETIQFEVPDLVSLHGS</sequence>
<reference evidence="2" key="2">
    <citation type="submission" date="2023-06" db="EMBL/GenBank/DDBJ databases">
        <authorList>
            <consortium name="Lawrence Berkeley National Laboratory"/>
            <person name="Haridas S."/>
            <person name="Hensen N."/>
            <person name="Bonometti L."/>
            <person name="Westerberg I."/>
            <person name="Brannstrom I.O."/>
            <person name="Guillou S."/>
            <person name="Cros-Aarteil S."/>
            <person name="Calhoun S."/>
            <person name="Kuo A."/>
            <person name="Mondo S."/>
            <person name="Pangilinan J."/>
            <person name="Riley R."/>
            <person name="Labutti K."/>
            <person name="Andreopoulos B."/>
            <person name="Lipzen A."/>
            <person name="Chen C."/>
            <person name="Yanf M."/>
            <person name="Daum C."/>
            <person name="Ng V."/>
            <person name="Clum A."/>
            <person name="Steindorff A."/>
            <person name="Ohm R."/>
            <person name="Martin F."/>
            <person name="Silar P."/>
            <person name="Natvig D."/>
            <person name="Lalanne C."/>
            <person name="Gautier V."/>
            <person name="Ament-Velasquez S.L."/>
            <person name="Kruys A."/>
            <person name="Hutchinson M.I."/>
            <person name="Powell A.J."/>
            <person name="Barry K."/>
            <person name="Miller A.N."/>
            <person name="Grigoriev I.V."/>
            <person name="Debuchy R."/>
            <person name="Gladieux P."/>
            <person name="Thoren M.H."/>
            <person name="Johannesson H."/>
        </authorList>
    </citation>
    <scope>NUCLEOTIDE SEQUENCE</scope>
    <source>
        <strain evidence="2">CBS 168.71</strain>
    </source>
</reference>
<dbReference type="EMBL" id="JAUEPN010000005">
    <property type="protein sequence ID" value="KAK3294196.1"/>
    <property type="molecule type" value="Genomic_DNA"/>
</dbReference>
<dbReference type="Gene3D" id="3.30.360.10">
    <property type="entry name" value="Dihydrodipicolinate Reductase, domain 2"/>
    <property type="match status" value="1"/>
</dbReference>
<evidence type="ECO:0000259" key="1">
    <source>
        <dbReference type="Pfam" id="PF22685"/>
    </source>
</evidence>
<dbReference type="AlphaFoldDB" id="A0AAE0LQK3"/>
<feature type="domain" description="Gal80p-like C-terminal" evidence="1">
    <location>
        <begin position="13"/>
        <end position="76"/>
    </location>
</feature>
<dbReference type="GeneID" id="87839336"/>
<evidence type="ECO:0000313" key="3">
    <source>
        <dbReference type="Proteomes" id="UP001278766"/>
    </source>
</evidence>
<reference evidence="2" key="1">
    <citation type="journal article" date="2023" name="Mol. Phylogenet. Evol.">
        <title>Genome-scale phylogeny and comparative genomics of the fungal order Sordariales.</title>
        <authorList>
            <person name="Hensen N."/>
            <person name="Bonometti L."/>
            <person name="Westerberg I."/>
            <person name="Brannstrom I.O."/>
            <person name="Guillou S."/>
            <person name="Cros-Aarteil S."/>
            <person name="Calhoun S."/>
            <person name="Haridas S."/>
            <person name="Kuo A."/>
            <person name="Mondo S."/>
            <person name="Pangilinan J."/>
            <person name="Riley R."/>
            <person name="LaButti K."/>
            <person name="Andreopoulos B."/>
            <person name="Lipzen A."/>
            <person name="Chen C."/>
            <person name="Yan M."/>
            <person name="Daum C."/>
            <person name="Ng V."/>
            <person name="Clum A."/>
            <person name="Steindorff A."/>
            <person name="Ohm R.A."/>
            <person name="Martin F."/>
            <person name="Silar P."/>
            <person name="Natvig D.O."/>
            <person name="Lalanne C."/>
            <person name="Gautier V."/>
            <person name="Ament-Velasquez S.L."/>
            <person name="Kruys A."/>
            <person name="Hutchinson M.I."/>
            <person name="Powell A.J."/>
            <person name="Barry K."/>
            <person name="Miller A.N."/>
            <person name="Grigoriev I.V."/>
            <person name="Debuchy R."/>
            <person name="Gladieux P."/>
            <person name="Hiltunen Thoren M."/>
            <person name="Johannesson H."/>
        </authorList>
    </citation>
    <scope>NUCLEOTIDE SEQUENCE</scope>
    <source>
        <strain evidence="2">CBS 168.71</strain>
    </source>
</reference>
<dbReference type="InterPro" id="IPR055080">
    <property type="entry name" value="Gal80p-like_C"/>
</dbReference>
<dbReference type="Pfam" id="PF22685">
    <property type="entry name" value="Gal80p_C-like"/>
    <property type="match status" value="1"/>
</dbReference>
<dbReference type="SUPFAM" id="SSF55347">
    <property type="entry name" value="Glyceraldehyde-3-phosphate dehydrogenase-like, C-terminal domain"/>
    <property type="match status" value="1"/>
</dbReference>
<gene>
    <name evidence="2" type="ORF">B0H64DRAFT_375012</name>
</gene>
<accession>A0AAE0LQK3</accession>
<evidence type="ECO:0000313" key="2">
    <source>
        <dbReference type="EMBL" id="KAK3294196.1"/>
    </source>
</evidence>
<keyword evidence="3" id="KW-1185">Reference proteome</keyword>
<protein>
    <recommendedName>
        <fullName evidence="1">Gal80p-like C-terminal domain-containing protein</fullName>
    </recommendedName>
</protein>